<keyword evidence="2" id="KW-0813">Transport</keyword>
<dbReference type="Pfam" id="PF07690">
    <property type="entry name" value="MFS_1"/>
    <property type="match status" value="1"/>
</dbReference>
<feature type="transmembrane region" description="Helical" evidence="6">
    <location>
        <begin position="408"/>
        <end position="425"/>
    </location>
</feature>
<dbReference type="PANTHER" id="PTHR43791">
    <property type="entry name" value="PERMEASE-RELATED"/>
    <property type="match status" value="1"/>
</dbReference>
<dbReference type="GO" id="GO:0016020">
    <property type="term" value="C:membrane"/>
    <property type="evidence" value="ECO:0007669"/>
    <property type="project" value="UniProtKB-SubCell"/>
</dbReference>
<dbReference type="InParanoid" id="A0A3N4L4X5"/>
<evidence type="ECO:0000256" key="2">
    <source>
        <dbReference type="ARBA" id="ARBA00022448"/>
    </source>
</evidence>
<dbReference type="AlphaFoldDB" id="A0A3N4L4X5"/>
<feature type="transmembrane region" description="Helical" evidence="6">
    <location>
        <begin position="92"/>
        <end position="112"/>
    </location>
</feature>
<evidence type="ECO:0000259" key="7">
    <source>
        <dbReference type="PROSITE" id="PS50850"/>
    </source>
</evidence>
<keyword evidence="5 6" id="KW-0472">Membrane</keyword>
<evidence type="ECO:0000256" key="3">
    <source>
        <dbReference type="ARBA" id="ARBA00022692"/>
    </source>
</evidence>
<organism evidence="8 9">
    <name type="scientific">Morchella conica CCBAS932</name>
    <dbReference type="NCBI Taxonomy" id="1392247"/>
    <lineage>
        <taxon>Eukaryota</taxon>
        <taxon>Fungi</taxon>
        <taxon>Dikarya</taxon>
        <taxon>Ascomycota</taxon>
        <taxon>Pezizomycotina</taxon>
        <taxon>Pezizomycetes</taxon>
        <taxon>Pezizales</taxon>
        <taxon>Morchellaceae</taxon>
        <taxon>Morchella</taxon>
    </lineage>
</organism>
<feature type="transmembrane region" description="Helical" evidence="6">
    <location>
        <begin position="375"/>
        <end position="396"/>
    </location>
</feature>
<evidence type="ECO:0000313" key="9">
    <source>
        <dbReference type="Proteomes" id="UP000277580"/>
    </source>
</evidence>
<dbReference type="OrthoDB" id="2250022at2759"/>
<dbReference type="EMBL" id="ML119108">
    <property type="protein sequence ID" value="RPB16529.1"/>
    <property type="molecule type" value="Genomic_DNA"/>
</dbReference>
<accession>A0A3N4L4X5</accession>
<name>A0A3N4L4X5_9PEZI</name>
<gene>
    <name evidence="8" type="ORF">P167DRAFT_556692</name>
</gene>
<evidence type="ECO:0000256" key="1">
    <source>
        <dbReference type="ARBA" id="ARBA00004141"/>
    </source>
</evidence>
<feature type="transmembrane region" description="Helical" evidence="6">
    <location>
        <begin position="285"/>
        <end position="305"/>
    </location>
</feature>
<feature type="transmembrane region" description="Helical" evidence="6">
    <location>
        <begin position="144"/>
        <end position="167"/>
    </location>
</feature>
<sequence>MDAKDPTTHQHLESRINNLNDHDAQLYQSFASRDAEWHDHMTKQLLRKVDTRLLPILVLMYLLNFLDRTNLAQARLGTLEKDLRMDGTNFNTATSVLFVGYILMQLPSNLLLTRLRPSIYLGTVMAVWGAISAAQAGAHSYAGLVVARFFLGVVEAPFFPGALFLMSSWYKRDELAHRYAFFYAGSALANMFGGLLAAGVLGNLEGAHGISGWRWLFIIEGVITIGIAIASIFLLPDYPATTKWLTPDERNYAQWRLISDTGEADHADGLPIWQAIKLSFTDYRLYLFILLQHCNLLSQSFTYFFPTIVNTLGYPRVTTLLLTVPVWFATFCVSLAVTIHASRTNERTWHIVIPMMVACVGNVIVTSTTNTGARFFAMFLMPIGALPAFQVILAWVANSFPRPARKRAVCMASVNMLGNVASIYGPYMYPSTDSPRYLAGGSATAGVCLACAAMALAVRFCLKRENAKLEMAEEREDEEGAAVGQGEDVRAAGFRYII</sequence>
<proteinExistence type="predicted"/>
<dbReference type="Gene3D" id="1.20.1250.20">
    <property type="entry name" value="MFS general substrate transporter like domains"/>
    <property type="match status" value="2"/>
</dbReference>
<dbReference type="PROSITE" id="PS50850">
    <property type="entry name" value="MFS"/>
    <property type="match status" value="1"/>
</dbReference>
<dbReference type="InterPro" id="IPR036259">
    <property type="entry name" value="MFS_trans_sf"/>
</dbReference>
<feature type="transmembrane region" description="Helical" evidence="6">
    <location>
        <begin position="437"/>
        <end position="462"/>
    </location>
</feature>
<evidence type="ECO:0000256" key="6">
    <source>
        <dbReference type="SAM" id="Phobius"/>
    </source>
</evidence>
<dbReference type="FunFam" id="1.20.1250.20:FF:000057">
    <property type="entry name" value="MFS general substrate transporter"/>
    <property type="match status" value="1"/>
</dbReference>
<evidence type="ECO:0000256" key="4">
    <source>
        <dbReference type="ARBA" id="ARBA00022989"/>
    </source>
</evidence>
<feature type="transmembrane region" description="Helical" evidence="6">
    <location>
        <begin position="351"/>
        <end position="369"/>
    </location>
</feature>
<dbReference type="STRING" id="1392247.A0A3N4L4X5"/>
<reference evidence="8 9" key="1">
    <citation type="journal article" date="2018" name="Nat. Ecol. Evol.">
        <title>Pezizomycetes genomes reveal the molecular basis of ectomycorrhizal truffle lifestyle.</title>
        <authorList>
            <person name="Murat C."/>
            <person name="Payen T."/>
            <person name="Noel B."/>
            <person name="Kuo A."/>
            <person name="Morin E."/>
            <person name="Chen J."/>
            <person name="Kohler A."/>
            <person name="Krizsan K."/>
            <person name="Balestrini R."/>
            <person name="Da Silva C."/>
            <person name="Montanini B."/>
            <person name="Hainaut M."/>
            <person name="Levati E."/>
            <person name="Barry K.W."/>
            <person name="Belfiori B."/>
            <person name="Cichocki N."/>
            <person name="Clum A."/>
            <person name="Dockter R.B."/>
            <person name="Fauchery L."/>
            <person name="Guy J."/>
            <person name="Iotti M."/>
            <person name="Le Tacon F."/>
            <person name="Lindquist E.A."/>
            <person name="Lipzen A."/>
            <person name="Malagnac F."/>
            <person name="Mello A."/>
            <person name="Molinier V."/>
            <person name="Miyauchi S."/>
            <person name="Poulain J."/>
            <person name="Riccioni C."/>
            <person name="Rubini A."/>
            <person name="Sitrit Y."/>
            <person name="Splivallo R."/>
            <person name="Traeger S."/>
            <person name="Wang M."/>
            <person name="Zifcakova L."/>
            <person name="Wipf D."/>
            <person name="Zambonelli A."/>
            <person name="Paolocci F."/>
            <person name="Nowrousian M."/>
            <person name="Ottonello S."/>
            <person name="Baldrian P."/>
            <person name="Spatafora J.W."/>
            <person name="Henrissat B."/>
            <person name="Nagy L.G."/>
            <person name="Aury J.M."/>
            <person name="Wincker P."/>
            <person name="Grigoriev I.V."/>
            <person name="Bonfante P."/>
            <person name="Martin F.M."/>
        </authorList>
    </citation>
    <scope>NUCLEOTIDE SEQUENCE [LARGE SCALE GENOMIC DNA]</scope>
    <source>
        <strain evidence="8 9">CCBAS932</strain>
    </source>
</reference>
<dbReference type="InterPro" id="IPR020846">
    <property type="entry name" value="MFS_dom"/>
</dbReference>
<dbReference type="InterPro" id="IPR011701">
    <property type="entry name" value="MFS"/>
</dbReference>
<dbReference type="Proteomes" id="UP000277580">
    <property type="component" value="Unassembled WGS sequence"/>
</dbReference>
<comment type="subcellular location">
    <subcellularLocation>
        <location evidence="1">Membrane</location>
        <topology evidence="1">Multi-pass membrane protein</topology>
    </subcellularLocation>
</comment>
<protein>
    <submittedName>
        <fullName evidence="8">Putative MFS transporter</fullName>
    </submittedName>
</protein>
<feature type="transmembrane region" description="Helical" evidence="6">
    <location>
        <begin position="53"/>
        <end position="72"/>
    </location>
</feature>
<keyword evidence="4 6" id="KW-1133">Transmembrane helix</keyword>
<feature type="transmembrane region" description="Helical" evidence="6">
    <location>
        <begin position="213"/>
        <end position="235"/>
    </location>
</feature>
<feature type="transmembrane region" description="Helical" evidence="6">
    <location>
        <begin position="317"/>
        <end position="339"/>
    </location>
</feature>
<evidence type="ECO:0000313" key="8">
    <source>
        <dbReference type="EMBL" id="RPB16529.1"/>
    </source>
</evidence>
<evidence type="ECO:0000256" key="5">
    <source>
        <dbReference type="ARBA" id="ARBA00023136"/>
    </source>
</evidence>
<feature type="transmembrane region" description="Helical" evidence="6">
    <location>
        <begin position="119"/>
        <end position="138"/>
    </location>
</feature>
<keyword evidence="9" id="KW-1185">Reference proteome</keyword>
<dbReference type="SUPFAM" id="SSF103473">
    <property type="entry name" value="MFS general substrate transporter"/>
    <property type="match status" value="1"/>
</dbReference>
<keyword evidence="3 6" id="KW-0812">Transmembrane</keyword>
<feature type="domain" description="Major facilitator superfamily (MFS) profile" evidence="7">
    <location>
        <begin position="53"/>
        <end position="467"/>
    </location>
</feature>
<dbReference type="GO" id="GO:0022857">
    <property type="term" value="F:transmembrane transporter activity"/>
    <property type="evidence" value="ECO:0007669"/>
    <property type="project" value="InterPro"/>
</dbReference>
<feature type="transmembrane region" description="Helical" evidence="6">
    <location>
        <begin position="179"/>
        <end position="201"/>
    </location>
</feature>
<dbReference type="PANTHER" id="PTHR43791:SF20">
    <property type="entry name" value="TRANSPORTER, PUTATIVE (AFU_ORTHOLOGUE AFUA_3G14670)-RELATED"/>
    <property type="match status" value="1"/>
</dbReference>
<dbReference type="FunFam" id="1.20.1250.20:FF:000013">
    <property type="entry name" value="MFS general substrate transporter"/>
    <property type="match status" value="1"/>
</dbReference>